<accession>Q22MB9</accession>
<dbReference type="EMBL" id="GG662720">
    <property type="protein sequence ID" value="EAR86436.1"/>
    <property type="molecule type" value="Genomic_DNA"/>
</dbReference>
<dbReference type="HOGENOM" id="CLU_574277_0_0_1"/>
<dbReference type="AlphaFoldDB" id="Q22MB9"/>
<dbReference type="RefSeq" id="XP_977101.1">
    <property type="nucleotide sequence ID" value="XM_972008.1"/>
</dbReference>
<keyword evidence="2" id="KW-1185">Reference proteome</keyword>
<dbReference type="GeneID" id="7844727"/>
<sequence>MEVKQLKKKSANSLGSFYCLIDLINIQAPNKPEKTRFFKSIHNTHEISSINCDTIDTLQQQEKSDHSQNDYFKNFHQEVKPERRKSQLSLLDKHDEVNSYYISRNISNFETEIGSPKGSIIFAQSQRKNVASNNQSKSIINSSILNGAISPHHSRNVSLHNKRQINFSLDMLKPFSVKSCKQQLIEERNKLKEKMGVELEVKLKKSQDLYVSLKEEMSNQIKQKKQNNICIVDKDEEPANFTFQLNKQYNLCDKQLKQESINSKLHNEASLLQNNKYFRKKYKRQDAQEFMKRDLERIKDSNDLIQIKQMEDQHTHLISVREESLKCTSQRDDKKPEWDPSTNKYENRQEKKALFDKHKKIITEWYIKSKYRGKIKEQITIEKKYPYMSNQQYLYNNLYNVQDLYPLDPYQDKDVLIQNEKKDQKLIKLINYKERLVHAPIIKELAQKLKQNHQRVPLLISDAFMKAEKKQNILHI</sequence>
<proteinExistence type="predicted"/>
<protein>
    <submittedName>
        <fullName evidence="1">Uncharacterized protein</fullName>
    </submittedName>
</protein>
<organism evidence="1 2">
    <name type="scientific">Tetrahymena thermophila (strain SB210)</name>
    <dbReference type="NCBI Taxonomy" id="312017"/>
    <lineage>
        <taxon>Eukaryota</taxon>
        <taxon>Sar</taxon>
        <taxon>Alveolata</taxon>
        <taxon>Ciliophora</taxon>
        <taxon>Intramacronucleata</taxon>
        <taxon>Oligohymenophorea</taxon>
        <taxon>Hymenostomatida</taxon>
        <taxon>Tetrahymenina</taxon>
        <taxon>Tetrahymenidae</taxon>
        <taxon>Tetrahymena</taxon>
    </lineage>
</organism>
<evidence type="ECO:0000313" key="1">
    <source>
        <dbReference type="EMBL" id="EAR86436.1"/>
    </source>
</evidence>
<dbReference type="Proteomes" id="UP000009168">
    <property type="component" value="Unassembled WGS sequence"/>
</dbReference>
<dbReference type="KEGG" id="tet:TTHERM_00037000"/>
<name>Q22MB9_TETTS</name>
<reference evidence="2" key="1">
    <citation type="journal article" date="2006" name="PLoS Biol.">
        <title>Macronuclear genome sequence of the ciliate Tetrahymena thermophila, a model eukaryote.</title>
        <authorList>
            <person name="Eisen J.A."/>
            <person name="Coyne R.S."/>
            <person name="Wu M."/>
            <person name="Wu D."/>
            <person name="Thiagarajan M."/>
            <person name="Wortman J.R."/>
            <person name="Badger J.H."/>
            <person name="Ren Q."/>
            <person name="Amedeo P."/>
            <person name="Jones K.M."/>
            <person name="Tallon L.J."/>
            <person name="Delcher A.L."/>
            <person name="Salzberg S.L."/>
            <person name="Silva J.C."/>
            <person name="Haas B.J."/>
            <person name="Majoros W.H."/>
            <person name="Farzad M."/>
            <person name="Carlton J.M."/>
            <person name="Smith R.K. Jr."/>
            <person name="Garg J."/>
            <person name="Pearlman R.E."/>
            <person name="Karrer K.M."/>
            <person name="Sun L."/>
            <person name="Manning G."/>
            <person name="Elde N.C."/>
            <person name="Turkewitz A.P."/>
            <person name="Asai D.J."/>
            <person name="Wilkes D.E."/>
            <person name="Wang Y."/>
            <person name="Cai H."/>
            <person name="Collins K."/>
            <person name="Stewart B.A."/>
            <person name="Lee S.R."/>
            <person name="Wilamowska K."/>
            <person name="Weinberg Z."/>
            <person name="Ruzzo W.L."/>
            <person name="Wloga D."/>
            <person name="Gaertig J."/>
            <person name="Frankel J."/>
            <person name="Tsao C.-C."/>
            <person name="Gorovsky M.A."/>
            <person name="Keeling P.J."/>
            <person name="Waller R.F."/>
            <person name="Patron N.J."/>
            <person name="Cherry J.M."/>
            <person name="Stover N.A."/>
            <person name="Krieger C.J."/>
            <person name="del Toro C."/>
            <person name="Ryder H.F."/>
            <person name="Williamson S.C."/>
            <person name="Barbeau R.A."/>
            <person name="Hamilton E.P."/>
            <person name="Orias E."/>
        </authorList>
    </citation>
    <scope>NUCLEOTIDE SEQUENCE [LARGE SCALE GENOMIC DNA]</scope>
    <source>
        <strain evidence="2">SB210</strain>
    </source>
</reference>
<dbReference type="InParanoid" id="Q22MB9"/>
<gene>
    <name evidence="1" type="ORF">TTHERM_00037000</name>
</gene>
<evidence type="ECO:0000313" key="2">
    <source>
        <dbReference type="Proteomes" id="UP000009168"/>
    </source>
</evidence>